<accession>A0ABV5ZSV4</accession>
<feature type="compositionally biased region" description="Low complexity" evidence="1">
    <location>
        <begin position="146"/>
        <end position="163"/>
    </location>
</feature>
<evidence type="ECO:0000256" key="1">
    <source>
        <dbReference type="SAM" id="MobiDB-lite"/>
    </source>
</evidence>
<name>A0ABV5ZSV4_9PSEU</name>
<organism evidence="2 3">
    <name type="scientific">Allokutzneria oryzae</name>
    <dbReference type="NCBI Taxonomy" id="1378989"/>
    <lineage>
        <taxon>Bacteria</taxon>
        <taxon>Bacillati</taxon>
        <taxon>Actinomycetota</taxon>
        <taxon>Actinomycetes</taxon>
        <taxon>Pseudonocardiales</taxon>
        <taxon>Pseudonocardiaceae</taxon>
        <taxon>Allokutzneria</taxon>
    </lineage>
</organism>
<keyword evidence="3" id="KW-1185">Reference proteome</keyword>
<evidence type="ECO:0000313" key="2">
    <source>
        <dbReference type="EMBL" id="MFB9903972.1"/>
    </source>
</evidence>
<dbReference type="RefSeq" id="WP_377851130.1">
    <property type="nucleotide sequence ID" value="NZ_JBHLZU010000006.1"/>
</dbReference>
<comment type="caution">
    <text evidence="2">The sequence shown here is derived from an EMBL/GenBank/DDBJ whole genome shotgun (WGS) entry which is preliminary data.</text>
</comment>
<reference evidence="2 3" key="1">
    <citation type="submission" date="2024-09" db="EMBL/GenBank/DDBJ databases">
        <authorList>
            <person name="Sun Q."/>
            <person name="Mori K."/>
        </authorList>
    </citation>
    <scope>NUCLEOTIDE SEQUENCE [LARGE SCALE GENOMIC DNA]</scope>
    <source>
        <strain evidence="2 3">TBRC 7907</strain>
    </source>
</reference>
<dbReference type="InterPro" id="IPR046282">
    <property type="entry name" value="DUF6319"/>
</dbReference>
<feature type="compositionally biased region" description="Low complexity" evidence="1">
    <location>
        <begin position="100"/>
        <end position="138"/>
    </location>
</feature>
<dbReference type="EMBL" id="JBHLZU010000006">
    <property type="protein sequence ID" value="MFB9903972.1"/>
    <property type="molecule type" value="Genomic_DNA"/>
</dbReference>
<gene>
    <name evidence="2" type="ORF">ACFFQA_08475</name>
</gene>
<dbReference type="Proteomes" id="UP001589693">
    <property type="component" value="Unassembled WGS sequence"/>
</dbReference>
<evidence type="ECO:0000313" key="3">
    <source>
        <dbReference type="Proteomes" id="UP001589693"/>
    </source>
</evidence>
<protein>
    <submittedName>
        <fullName evidence="2">DUF6319 family protein</fullName>
    </submittedName>
</protein>
<feature type="region of interest" description="Disordered" evidence="1">
    <location>
        <begin position="79"/>
        <end position="163"/>
    </location>
</feature>
<proteinExistence type="predicted"/>
<sequence length="247" mass="25400">MPPTSTLSGLSEQDIAHVRSELESGRLPVVWFTEAAVGVEQGRSGKIMALTDPDEGDFIQIRPTGSMDVLSFSPVEVSMVKPPRRNPSPTAHDREDNTVTAPTEQQAPATTPAEAPAAAGASESGAETAAAPASAAEPAPAPAPAKPKAAKPAAKKQAAPTSAELTVTISANAEGEWTIEVLSGKKKSKPAPITPAAVGQVAKALDEEAAEAIESVLAAARERHQARVEALRAELAAAEEALQELES</sequence>
<dbReference type="Pfam" id="PF19844">
    <property type="entry name" value="DUF6319"/>
    <property type="match status" value="1"/>
</dbReference>